<organism evidence="2 3">
    <name type="scientific">Bacillus cereus</name>
    <dbReference type="NCBI Taxonomy" id="1396"/>
    <lineage>
        <taxon>Bacteria</taxon>
        <taxon>Bacillati</taxon>
        <taxon>Bacillota</taxon>
        <taxon>Bacilli</taxon>
        <taxon>Bacillales</taxon>
        <taxon>Bacillaceae</taxon>
        <taxon>Bacillus</taxon>
        <taxon>Bacillus cereus group</taxon>
    </lineage>
</organism>
<dbReference type="Gene3D" id="3.40.50.300">
    <property type="entry name" value="P-loop containing nucleotide triphosphate hydrolases"/>
    <property type="match status" value="1"/>
</dbReference>
<evidence type="ECO:0000313" key="3">
    <source>
        <dbReference type="Proteomes" id="UP000190906"/>
    </source>
</evidence>
<dbReference type="AlphaFoldDB" id="A0A1S9TIV8"/>
<dbReference type="Pfam" id="PF07693">
    <property type="entry name" value="KAP_NTPase"/>
    <property type="match status" value="1"/>
</dbReference>
<gene>
    <name evidence="2" type="ORF">BW897_24875</name>
</gene>
<dbReference type="EMBL" id="MUAJ01000034">
    <property type="protein sequence ID" value="OOR09995.1"/>
    <property type="molecule type" value="Genomic_DNA"/>
</dbReference>
<reference evidence="2 3" key="1">
    <citation type="submission" date="2017-01" db="EMBL/GenBank/DDBJ databases">
        <title>Bacillus cereus isolates.</title>
        <authorList>
            <person name="Beno S.M."/>
        </authorList>
    </citation>
    <scope>NUCLEOTIDE SEQUENCE [LARGE SCALE GENOMIC DNA]</scope>
    <source>
        <strain evidence="2 3">FSL H8-0485</strain>
    </source>
</reference>
<sequence length="652" mass="75829">MNYMIDSVINYVKQEDTNYAILINGEWGCGKTYFWNKVLKNEIENIELKGKKQKTAYLSLYGITSIEEINKRIVVDHVFKNSETFKSISESKWGGRLTELGKMAVGVVKNLEIPIISEAMNTEINYENLLNFTDTVLCFDDLERANCDIADILGYINNFVEHDGVKVIIIGNEDEISTRLNTQNYEMKMITSSIVLEKEGAFTGTNVESNELIENKLQSLFNKTDTYKRIKEKLIGKTLSLTSDYTEITTEIIQNYQDDSLRVFLMDNLSIIETTSQNSGTKNIRILKQALDDFKIIYGHYNEKYKDLEGQILSSILKFTLAASFEIKTGIEENDKLEVIKSNSDFLSHVTYSDMIIKNKPKDYFKAFKIKYFNDSNNYNDLIYFKFSEILVRKGIFNVEIFENEMNAIKIQFKDDTPSYIKLLRSGYMVLDDDVFIDARDTAYRKLINGEMKFTWYFKAFVLYRELINVGLFKKEISELKQELYEGLQKAGEQATDYVDSVTLFWGYEVNPEDSDLQEFNSKTVEINRALLAKKEFNDFNKLIEDLNKNFQQFVIDVNGVYYNTPVFSYCNMDELSHKIIKLSNRNIGVMIDVFEKRYNDLRINSECRSELDNLKKLSSKFNTYIQSKELTPKTVLLKEFSNVIKNINSRI</sequence>
<evidence type="ECO:0000313" key="2">
    <source>
        <dbReference type="EMBL" id="OOR09995.1"/>
    </source>
</evidence>
<proteinExistence type="predicted"/>
<name>A0A1S9TIV8_BACCE</name>
<feature type="domain" description="KAP NTPase" evidence="1">
    <location>
        <begin position="4"/>
        <end position="185"/>
    </location>
</feature>
<protein>
    <recommendedName>
        <fullName evidence="1">KAP NTPase domain-containing protein</fullName>
    </recommendedName>
</protein>
<comment type="caution">
    <text evidence="2">The sequence shown here is derived from an EMBL/GenBank/DDBJ whole genome shotgun (WGS) entry which is preliminary data.</text>
</comment>
<dbReference type="InterPro" id="IPR027417">
    <property type="entry name" value="P-loop_NTPase"/>
</dbReference>
<dbReference type="InterPro" id="IPR011646">
    <property type="entry name" value="KAP_P-loop"/>
</dbReference>
<evidence type="ECO:0000259" key="1">
    <source>
        <dbReference type="Pfam" id="PF07693"/>
    </source>
</evidence>
<dbReference type="Proteomes" id="UP000190906">
    <property type="component" value="Unassembled WGS sequence"/>
</dbReference>
<dbReference type="SUPFAM" id="SSF52540">
    <property type="entry name" value="P-loop containing nucleoside triphosphate hydrolases"/>
    <property type="match status" value="1"/>
</dbReference>
<accession>A0A1S9TIV8</accession>